<dbReference type="AlphaFoldDB" id="X1UUT0"/>
<accession>X1UUT0</accession>
<dbReference type="EMBL" id="BARW01031895">
    <property type="protein sequence ID" value="GAJ07367.1"/>
    <property type="molecule type" value="Genomic_DNA"/>
</dbReference>
<reference evidence="1" key="1">
    <citation type="journal article" date="2014" name="Front. Microbiol.">
        <title>High frequency of phylogenetically diverse reductive dehalogenase-homologous genes in deep subseafloor sedimentary metagenomes.</title>
        <authorList>
            <person name="Kawai M."/>
            <person name="Futagami T."/>
            <person name="Toyoda A."/>
            <person name="Takaki Y."/>
            <person name="Nishi S."/>
            <person name="Hori S."/>
            <person name="Arai W."/>
            <person name="Tsubouchi T."/>
            <person name="Morono Y."/>
            <person name="Uchiyama I."/>
            <person name="Ito T."/>
            <person name="Fujiyama A."/>
            <person name="Inagaki F."/>
            <person name="Takami H."/>
        </authorList>
    </citation>
    <scope>NUCLEOTIDE SEQUENCE</scope>
    <source>
        <strain evidence="1">Expedition CK06-06</strain>
    </source>
</reference>
<protein>
    <submittedName>
        <fullName evidence="1">Uncharacterized protein</fullName>
    </submittedName>
</protein>
<organism evidence="1">
    <name type="scientific">marine sediment metagenome</name>
    <dbReference type="NCBI Taxonomy" id="412755"/>
    <lineage>
        <taxon>unclassified sequences</taxon>
        <taxon>metagenomes</taxon>
        <taxon>ecological metagenomes</taxon>
    </lineage>
</organism>
<feature type="non-terminal residue" evidence="1">
    <location>
        <position position="98"/>
    </location>
</feature>
<sequence>MAEYAVLYDKDSGGFKAKLIGTAHIANGAITSAKIIALAVGTPHIAANAIVSGKVASGGLAPLTSGKFWAGFTGNIPREEDKPTAGGATFLTVAALDT</sequence>
<name>X1UUT0_9ZZZZ</name>
<comment type="caution">
    <text evidence="1">The sequence shown here is derived from an EMBL/GenBank/DDBJ whole genome shotgun (WGS) entry which is preliminary data.</text>
</comment>
<proteinExistence type="predicted"/>
<gene>
    <name evidence="1" type="ORF">S12H4_50615</name>
</gene>
<evidence type="ECO:0000313" key="1">
    <source>
        <dbReference type="EMBL" id="GAJ07367.1"/>
    </source>
</evidence>